<feature type="transmembrane region" description="Helical" evidence="1">
    <location>
        <begin position="84"/>
        <end position="110"/>
    </location>
</feature>
<feature type="transmembrane region" description="Helical" evidence="1">
    <location>
        <begin position="326"/>
        <end position="346"/>
    </location>
</feature>
<feature type="transmembrane region" description="Helical" evidence="1">
    <location>
        <begin position="295"/>
        <end position="314"/>
    </location>
</feature>
<evidence type="ECO:0000313" key="2">
    <source>
        <dbReference type="EMBL" id="SDF92137.1"/>
    </source>
</evidence>
<dbReference type="EMBL" id="FNCH01000002">
    <property type="protein sequence ID" value="SDF92137.1"/>
    <property type="molecule type" value="Genomic_DNA"/>
</dbReference>
<feature type="transmembrane region" description="Helical" evidence="1">
    <location>
        <begin position="265"/>
        <end position="283"/>
    </location>
</feature>
<keyword evidence="1" id="KW-0472">Membrane</keyword>
<name>A0A1G7Q0N4_9SPHI</name>
<feature type="transmembrane region" description="Helical" evidence="1">
    <location>
        <begin position="122"/>
        <end position="142"/>
    </location>
</feature>
<gene>
    <name evidence="2" type="ORF">SAMN05421827_102121</name>
</gene>
<proteinExistence type="predicted"/>
<protein>
    <submittedName>
        <fullName evidence="2">Uncharacterized protein</fullName>
    </submittedName>
</protein>
<evidence type="ECO:0000313" key="3">
    <source>
        <dbReference type="Proteomes" id="UP000199643"/>
    </source>
</evidence>
<feature type="transmembrane region" description="Helical" evidence="1">
    <location>
        <begin position="203"/>
        <end position="221"/>
    </location>
</feature>
<evidence type="ECO:0000256" key="1">
    <source>
        <dbReference type="SAM" id="Phobius"/>
    </source>
</evidence>
<feature type="transmembrane region" description="Helical" evidence="1">
    <location>
        <begin position="241"/>
        <end position="259"/>
    </location>
</feature>
<dbReference type="Proteomes" id="UP000199643">
    <property type="component" value="Unassembled WGS sequence"/>
</dbReference>
<dbReference type="RefSeq" id="WP_090496942.1">
    <property type="nucleotide sequence ID" value="NZ_FNCH01000002.1"/>
</dbReference>
<dbReference type="STRING" id="405671.SAMN05421827_102121"/>
<reference evidence="3" key="1">
    <citation type="submission" date="2016-10" db="EMBL/GenBank/DDBJ databases">
        <authorList>
            <person name="Varghese N."/>
            <person name="Submissions S."/>
        </authorList>
    </citation>
    <scope>NUCLEOTIDE SEQUENCE [LARGE SCALE GENOMIC DNA]</scope>
    <source>
        <strain evidence="3">DSM 17933</strain>
    </source>
</reference>
<keyword evidence="1" id="KW-0812">Transmembrane</keyword>
<feature type="transmembrane region" description="Helical" evidence="1">
    <location>
        <begin position="163"/>
        <end position="183"/>
    </location>
</feature>
<dbReference type="OrthoDB" id="765662at2"/>
<keyword evidence="3" id="KW-1185">Reference proteome</keyword>
<sequence length="354" mass="39893">MESSNFNLDNAILGYIGLIKNQGSLTGSDADELTGHLYDSTEVLVKIGLSEQEAFMVACKRIGNVELLTEEYGKVNMSLKHNKIWAYLLIGFNMFYGIPSVVFALISIFYWGIFRYFQTSTVAVFIMVAFHVLFIAGIFSLLRFKRQISCFIENKVAQKPLKWVALSFLPTMCSVLGRSLMFKRIPSLERYTIRVFESGLVEFSFNLAALSIPFVVLSMIFSINRTGGFKLKNLFDKPSALLLILFGFVIELFAASTRVLQAPNIVVQAVLFGIFYFTASFLLTYYNRTSSAMRAVLIFTSIGFLLELTVGIMADMERVNRFYTPFFVTALVASVGVGHVLGLWIFNKRKPTEC</sequence>
<accession>A0A1G7Q0N4</accession>
<dbReference type="AlphaFoldDB" id="A0A1G7Q0N4"/>
<keyword evidence="1" id="KW-1133">Transmembrane helix</keyword>
<organism evidence="2 3">
    <name type="scientific">Pedobacter terrae</name>
    <dbReference type="NCBI Taxonomy" id="405671"/>
    <lineage>
        <taxon>Bacteria</taxon>
        <taxon>Pseudomonadati</taxon>
        <taxon>Bacteroidota</taxon>
        <taxon>Sphingobacteriia</taxon>
        <taxon>Sphingobacteriales</taxon>
        <taxon>Sphingobacteriaceae</taxon>
        <taxon>Pedobacter</taxon>
    </lineage>
</organism>